<evidence type="ECO:0008006" key="4">
    <source>
        <dbReference type="Google" id="ProtNLM"/>
    </source>
</evidence>
<feature type="signal peptide" evidence="1">
    <location>
        <begin position="1"/>
        <end position="18"/>
    </location>
</feature>
<dbReference type="AlphaFoldDB" id="A0AAN9VU02"/>
<dbReference type="EMBL" id="JAZDUA010000100">
    <property type="protein sequence ID" value="KAK7868070.1"/>
    <property type="molecule type" value="Genomic_DNA"/>
</dbReference>
<protein>
    <recommendedName>
        <fullName evidence="4">Accessory gland protein</fullName>
    </recommendedName>
</protein>
<dbReference type="PROSITE" id="PS51257">
    <property type="entry name" value="PROKAR_LIPOPROTEIN"/>
    <property type="match status" value="1"/>
</dbReference>
<proteinExistence type="predicted"/>
<evidence type="ECO:0000313" key="3">
    <source>
        <dbReference type="Proteomes" id="UP001378592"/>
    </source>
</evidence>
<name>A0AAN9VU02_9ORTH</name>
<sequence>MKTLALCVVAALAACATAEPPSGYSYSRPSGGYSGGGGFGGGGYSGGGGFGGGGGGGYVQEAVGYSTSEGQYVDAELLQKIRQILLREEANAAASGGGGGGGISSSYGAPSTQYGVPSTQYGVPSTHYRVVGIELGNTQQAIQVAQYRQTTYGSGGGYNYAPAQSYGAPSSSYGAPSY</sequence>
<dbReference type="Proteomes" id="UP001378592">
    <property type="component" value="Unassembled WGS sequence"/>
</dbReference>
<keyword evidence="3" id="KW-1185">Reference proteome</keyword>
<evidence type="ECO:0000313" key="2">
    <source>
        <dbReference type="EMBL" id="KAK7868070.1"/>
    </source>
</evidence>
<gene>
    <name evidence="2" type="ORF">R5R35_005537</name>
</gene>
<organism evidence="2 3">
    <name type="scientific">Gryllus longicercus</name>
    <dbReference type="NCBI Taxonomy" id="2509291"/>
    <lineage>
        <taxon>Eukaryota</taxon>
        <taxon>Metazoa</taxon>
        <taxon>Ecdysozoa</taxon>
        <taxon>Arthropoda</taxon>
        <taxon>Hexapoda</taxon>
        <taxon>Insecta</taxon>
        <taxon>Pterygota</taxon>
        <taxon>Neoptera</taxon>
        <taxon>Polyneoptera</taxon>
        <taxon>Orthoptera</taxon>
        <taxon>Ensifera</taxon>
        <taxon>Gryllidea</taxon>
        <taxon>Grylloidea</taxon>
        <taxon>Gryllidae</taxon>
        <taxon>Gryllinae</taxon>
        <taxon>Gryllus</taxon>
    </lineage>
</organism>
<evidence type="ECO:0000256" key="1">
    <source>
        <dbReference type="SAM" id="SignalP"/>
    </source>
</evidence>
<accession>A0AAN9VU02</accession>
<reference evidence="2 3" key="1">
    <citation type="submission" date="2024-03" db="EMBL/GenBank/DDBJ databases">
        <title>The genome assembly and annotation of the cricket Gryllus longicercus Weissman &amp; Gray.</title>
        <authorList>
            <person name="Szrajer S."/>
            <person name="Gray D."/>
            <person name="Ylla G."/>
        </authorList>
    </citation>
    <scope>NUCLEOTIDE SEQUENCE [LARGE SCALE GENOMIC DNA]</scope>
    <source>
        <strain evidence="2">DAG 2021-001</strain>
        <tissue evidence="2">Whole body minus gut</tissue>
    </source>
</reference>
<comment type="caution">
    <text evidence="2">The sequence shown here is derived from an EMBL/GenBank/DDBJ whole genome shotgun (WGS) entry which is preliminary data.</text>
</comment>
<feature type="chain" id="PRO_5042980436" description="Accessory gland protein" evidence="1">
    <location>
        <begin position="19"/>
        <end position="178"/>
    </location>
</feature>
<keyword evidence="1" id="KW-0732">Signal</keyword>